<name>A0ABS2AK01_9ACTN</name>
<protein>
    <submittedName>
        <fullName evidence="1">Uncharacterized protein</fullName>
    </submittedName>
</protein>
<evidence type="ECO:0000313" key="2">
    <source>
        <dbReference type="Proteomes" id="UP000632138"/>
    </source>
</evidence>
<reference evidence="1 2" key="1">
    <citation type="submission" date="2021-01" db="EMBL/GenBank/DDBJ databases">
        <title>Actinoplanes sp. nov. LDG1-06 isolated from lichen.</title>
        <authorList>
            <person name="Saeng-In P."/>
            <person name="Phongsopitanun W."/>
            <person name="Kanchanasin P."/>
            <person name="Yuki M."/>
            <person name="Kudo T."/>
            <person name="Ohkuma M."/>
            <person name="Tanasupawat S."/>
        </authorList>
    </citation>
    <scope>NUCLEOTIDE SEQUENCE [LARGE SCALE GENOMIC DNA]</scope>
    <source>
        <strain evidence="1 2">LDG1-06</strain>
    </source>
</reference>
<keyword evidence="2" id="KW-1185">Reference proteome</keyword>
<proteinExistence type="predicted"/>
<dbReference type="Proteomes" id="UP000632138">
    <property type="component" value="Unassembled WGS sequence"/>
</dbReference>
<sequence>MSEDGIDWTRWPRTRQAIAASEPEAYDLDDKDDAPERGHRLLRAMAEDSGGAMRQVEPGRWYVSKLGGEPPVGGQTGTE</sequence>
<dbReference type="EMBL" id="JAENHP010000013">
    <property type="protein sequence ID" value="MBM2620177.1"/>
    <property type="molecule type" value="Genomic_DNA"/>
</dbReference>
<comment type="caution">
    <text evidence="1">The sequence shown here is derived from an EMBL/GenBank/DDBJ whole genome shotgun (WGS) entry which is preliminary data.</text>
</comment>
<dbReference type="RefSeq" id="WP_203380157.1">
    <property type="nucleotide sequence ID" value="NZ_JAENHP010000013.1"/>
</dbReference>
<evidence type="ECO:0000313" key="1">
    <source>
        <dbReference type="EMBL" id="MBM2620177.1"/>
    </source>
</evidence>
<organism evidence="1 2">
    <name type="scientific">Paractinoplanes ovalisporus</name>
    <dbReference type="NCBI Taxonomy" id="2810368"/>
    <lineage>
        <taxon>Bacteria</taxon>
        <taxon>Bacillati</taxon>
        <taxon>Actinomycetota</taxon>
        <taxon>Actinomycetes</taxon>
        <taxon>Micromonosporales</taxon>
        <taxon>Micromonosporaceae</taxon>
        <taxon>Paractinoplanes</taxon>
    </lineage>
</organism>
<gene>
    <name evidence="1" type="ORF">JIG36_32150</name>
</gene>
<accession>A0ABS2AK01</accession>